<reference evidence="8 9" key="1">
    <citation type="submission" date="2023-02" db="EMBL/GenBank/DDBJ databases">
        <title>LHISI_Scaffold_Assembly.</title>
        <authorList>
            <person name="Stuart O.P."/>
            <person name="Cleave R."/>
            <person name="Magrath M.J.L."/>
            <person name="Mikheyev A.S."/>
        </authorList>
    </citation>
    <scope>NUCLEOTIDE SEQUENCE [LARGE SCALE GENOMIC DNA]</scope>
    <source>
        <strain evidence="8">Daus_M_001</strain>
        <tissue evidence="8">Leg muscle</tissue>
    </source>
</reference>
<feature type="compositionally biased region" description="Basic and acidic residues" evidence="7">
    <location>
        <begin position="476"/>
        <end position="493"/>
    </location>
</feature>
<feature type="compositionally biased region" description="Polar residues" evidence="7">
    <location>
        <begin position="136"/>
        <end position="145"/>
    </location>
</feature>
<evidence type="ECO:0000313" key="8">
    <source>
        <dbReference type="EMBL" id="KAJ8875261.1"/>
    </source>
</evidence>
<evidence type="ECO:0000256" key="3">
    <source>
        <dbReference type="ARBA" id="ARBA00022729"/>
    </source>
</evidence>
<dbReference type="InterPro" id="IPR050645">
    <property type="entry name" value="Histidine_acid_phosphatase"/>
</dbReference>
<evidence type="ECO:0000256" key="6">
    <source>
        <dbReference type="ARBA" id="ARBA00023180"/>
    </source>
</evidence>
<keyword evidence="9" id="KW-1185">Reference proteome</keyword>
<proteinExistence type="predicted"/>
<dbReference type="InterPro" id="IPR029033">
    <property type="entry name" value="His_PPase_superfam"/>
</dbReference>
<feature type="compositionally biased region" description="Gly residues" evidence="7">
    <location>
        <begin position="494"/>
        <end position="505"/>
    </location>
</feature>
<dbReference type="Gene3D" id="3.40.50.1240">
    <property type="entry name" value="Phosphoglycerate mutase-like"/>
    <property type="match status" value="2"/>
</dbReference>
<feature type="compositionally biased region" description="Basic and acidic residues" evidence="7">
    <location>
        <begin position="123"/>
        <end position="135"/>
    </location>
</feature>
<accession>A0ABQ9GT98</accession>
<protein>
    <recommendedName>
        <fullName evidence="2">acid phosphatase</fullName>
        <ecNumber evidence="2">3.1.3.2</ecNumber>
    </recommendedName>
</protein>
<comment type="caution">
    <text evidence="8">The sequence shown here is derived from an EMBL/GenBank/DDBJ whole genome shotgun (WGS) entry which is preliminary data.</text>
</comment>
<feature type="region of interest" description="Disordered" evidence="7">
    <location>
        <begin position="471"/>
        <end position="505"/>
    </location>
</feature>
<feature type="region of interest" description="Disordered" evidence="7">
    <location>
        <begin position="121"/>
        <end position="148"/>
    </location>
</feature>
<dbReference type="Proteomes" id="UP001159363">
    <property type="component" value="Chromosome 8"/>
</dbReference>
<evidence type="ECO:0000313" key="9">
    <source>
        <dbReference type="Proteomes" id="UP001159363"/>
    </source>
</evidence>
<dbReference type="EMBL" id="JARBHB010000009">
    <property type="protein sequence ID" value="KAJ8875261.1"/>
    <property type="molecule type" value="Genomic_DNA"/>
</dbReference>
<evidence type="ECO:0000256" key="2">
    <source>
        <dbReference type="ARBA" id="ARBA00012646"/>
    </source>
</evidence>
<comment type="catalytic activity">
    <reaction evidence="1">
        <text>a phosphate monoester + H2O = an alcohol + phosphate</text>
        <dbReference type="Rhea" id="RHEA:15017"/>
        <dbReference type="ChEBI" id="CHEBI:15377"/>
        <dbReference type="ChEBI" id="CHEBI:30879"/>
        <dbReference type="ChEBI" id="CHEBI:43474"/>
        <dbReference type="ChEBI" id="CHEBI:67140"/>
        <dbReference type="EC" id="3.1.3.2"/>
    </reaction>
</comment>
<dbReference type="SUPFAM" id="SSF53254">
    <property type="entry name" value="Phosphoglycerate mutase-like"/>
    <property type="match status" value="1"/>
</dbReference>
<dbReference type="PANTHER" id="PTHR11567:SF211">
    <property type="entry name" value="PROSTATIC ACID PHOSPHATASE"/>
    <property type="match status" value="1"/>
</dbReference>
<dbReference type="EC" id="3.1.3.2" evidence="2"/>
<keyword evidence="6" id="KW-0325">Glycoprotein</keyword>
<keyword evidence="3" id="KW-0732">Signal</keyword>
<evidence type="ECO:0000256" key="1">
    <source>
        <dbReference type="ARBA" id="ARBA00000032"/>
    </source>
</evidence>
<evidence type="ECO:0000256" key="4">
    <source>
        <dbReference type="ARBA" id="ARBA00022801"/>
    </source>
</evidence>
<organism evidence="8 9">
    <name type="scientific">Dryococelus australis</name>
    <dbReference type="NCBI Taxonomy" id="614101"/>
    <lineage>
        <taxon>Eukaryota</taxon>
        <taxon>Metazoa</taxon>
        <taxon>Ecdysozoa</taxon>
        <taxon>Arthropoda</taxon>
        <taxon>Hexapoda</taxon>
        <taxon>Insecta</taxon>
        <taxon>Pterygota</taxon>
        <taxon>Neoptera</taxon>
        <taxon>Polyneoptera</taxon>
        <taxon>Phasmatodea</taxon>
        <taxon>Verophasmatodea</taxon>
        <taxon>Anareolatae</taxon>
        <taxon>Phasmatidae</taxon>
        <taxon>Eurycanthinae</taxon>
        <taxon>Dryococelus</taxon>
    </lineage>
</organism>
<keyword evidence="4" id="KW-0378">Hydrolase</keyword>
<evidence type="ECO:0000256" key="5">
    <source>
        <dbReference type="ARBA" id="ARBA00023157"/>
    </source>
</evidence>
<keyword evidence="5" id="KW-1015">Disulfide bond</keyword>
<evidence type="ECO:0000256" key="7">
    <source>
        <dbReference type="SAM" id="MobiDB-lite"/>
    </source>
</evidence>
<gene>
    <name evidence="8" type="ORF">PR048_023156</name>
</gene>
<sequence length="505" mass="55461">MRSEECVTKADDVFSLQNLYNLTLPDWTHEYFPSPLREIYMLENFIAPAATKQLQRLSADAIIMYVRAPAASVCSSVPQTRCGTVIGAGFIAGLLLAQRASVSRADEGEMMWEWSSARMQGRGKREIPEKTRRPETSSGKISTCENPGVVRQGIEPGSPWWEASRLTAHPPRLSSSGFVAGPLLKQVRENVRDKLSGALPQGRALHLYSGHDFNIICLLQALGVYNGLKVPYSSAIIFELQSLDDALYIAVRLYSPMYFLVSTLCSFALTPVCSQYNIGPAITGFGAPLLTEATVAERLACSPPTVPRRNGFHHPAGSLPDFSHVGIVPDYAAGGEETEVRRQVWYRNNTEVEPHLLQLPRCDALCPLEKFEELIQPLISDDWESECAEKIGADAQLKEKLLVPSGVIWCVVSWYAVSSAMYKIAAMTFHTNIVQPADHTMYHRIGAEIFRNTEGTSALYLGLNLDHSQNSTTAHARKEGDTKSWAGKQEKEGAQGGGEAGATSL</sequence>
<name>A0ABQ9GT98_9NEOP</name>
<dbReference type="PANTHER" id="PTHR11567">
    <property type="entry name" value="ACID PHOSPHATASE-RELATED"/>
    <property type="match status" value="1"/>
</dbReference>